<name>A0A1T2XAF1_9BACL</name>
<gene>
    <name evidence="2" type="ORF">BVG16_17150</name>
</gene>
<accession>A0A1T2XAF1</accession>
<dbReference type="AlphaFoldDB" id="A0A1T2XAF1"/>
<comment type="caution">
    <text evidence="2">The sequence shown here is derived from an EMBL/GenBank/DDBJ whole genome shotgun (WGS) entry which is preliminary data.</text>
</comment>
<dbReference type="PANTHER" id="PTHR43415:SF3">
    <property type="entry name" value="GNAT-FAMILY ACETYLTRANSFERASE"/>
    <property type="match status" value="1"/>
</dbReference>
<dbReference type="Pfam" id="PF13302">
    <property type="entry name" value="Acetyltransf_3"/>
    <property type="match status" value="1"/>
</dbReference>
<evidence type="ECO:0000313" key="3">
    <source>
        <dbReference type="Proteomes" id="UP000190188"/>
    </source>
</evidence>
<dbReference type="PROSITE" id="PS51186">
    <property type="entry name" value="GNAT"/>
    <property type="match status" value="1"/>
</dbReference>
<dbReference type="Proteomes" id="UP000190188">
    <property type="component" value="Unassembled WGS sequence"/>
</dbReference>
<dbReference type="SUPFAM" id="SSF55729">
    <property type="entry name" value="Acyl-CoA N-acyltransferases (Nat)"/>
    <property type="match status" value="1"/>
</dbReference>
<evidence type="ECO:0000313" key="2">
    <source>
        <dbReference type="EMBL" id="OPA76877.1"/>
    </source>
</evidence>
<dbReference type="Gene3D" id="3.40.630.30">
    <property type="match status" value="1"/>
</dbReference>
<keyword evidence="2" id="KW-0808">Transferase</keyword>
<feature type="domain" description="N-acetyltransferase" evidence="1">
    <location>
        <begin position="14"/>
        <end position="178"/>
    </location>
</feature>
<dbReference type="PANTHER" id="PTHR43415">
    <property type="entry name" value="SPERMIDINE N(1)-ACETYLTRANSFERASE"/>
    <property type="match status" value="1"/>
</dbReference>
<dbReference type="STRING" id="1324314.BVG16_17150"/>
<sequence>MVEHTIKFLEGDRIYLRPVEAEDLDAYYTFLMDPEMNKWTGTQTVFSKHSAANWIERIATPSEERVDLMILTQTSNQLIGEVVLNDIDPVNRRANIRIAISGENNRGQGYGTEAMLLMLRYAFGTLQLHRVELAVYAFNERALHVYEKLGFKREGVQRDYLYWNFEYHDAITMSLLAPEYRTLHQKG</sequence>
<organism evidence="2 3">
    <name type="scientific">Paenibacillus selenitireducens</name>
    <dbReference type="NCBI Taxonomy" id="1324314"/>
    <lineage>
        <taxon>Bacteria</taxon>
        <taxon>Bacillati</taxon>
        <taxon>Bacillota</taxon>
        <taxon>Bacilli</taxon>
        <taxon>Bacillales</taxon>
        <taxon>Paenibacillaceae</taxon>
        <taxon>Paenibacillus</taxon>
    </lineage>
</organism>
<dbReference type="GO" id="GO:0016747">
    <property type="term" value="F:acyltransferase activity, transferring groups other than amino-acyl groups"/>
    <property type="evidence" value="ECO:0007669"/>
    <property type="project" value="InterPro"/>
</dbReference>
<dbReference type="OrthoDB" id="9795206at2"/>
<dbReference type="InterPro" id="IPR016181">
    <property type="entry name" value="Acyl_CoA_acyltransferase"/>
</dbReference>
<proteinExistence type="predicted"/>
<reference evidence="2 3" key="1">
    <citation type="submission" date="2017-01" db="EMBL/GenBank/DDBJ databases">
        <title>Genome analysis of Paenibacillus selenitrireducens ES3-24.</title>
        <authorList>
            <person name="Xu D."/>
            <person name="Yao R."/>
            <person name="Zheng S."/>
        </authorList>
    </citation>
    <scope>NUCLEOTIDE SEQUENCE [LARGE SCALE GENOMIC DNA]</scope>
    <source>
        <strain evidence="2 3">ES3-24</strain>
    </source>
</reference>
<keyword evidence="3" id="KW-1185">Reference proteome</keyword>
<dbReference type="EMBL" id="MSZX01000006">
    <property type="protein sequence ID" value="OPA76877.1"/>
    <property type="molecule type" value="Genomic_DNA"/>
</dbReference>
<dbReference type="InterPro" id="IPR000182">
    <property type="entry name" value="GNAT_dom"/>
</dbReference>
<dbReference type="RefSeq" id="WP_078499927.1">
    <property type="nucleotide sequence ID" value="NZ_MSZX01000006.1"/>
</dbReference>
<protein>
    <submittedName>
        <fullName evidence="2">GNAT family N-acetyltransferase</fullName>
    </submittedName>
</protein>
<evidence type="ECO:0000259" key="1">
    <source>
        <dbReference type="PROSITE" id="PS51186"/>
    </source>
</evidence>